<dbReference type="PANTHER" id="PTHR10083">
    <property type="entry name" value="KUNITZ-TYPE PROTEASE INHIBITOR-RELATED"/>
    <property type="match status" value="1"/>
</dbReference>
<reference evidence="4" key="3">
    <citation type="submission" date="2025-09" db="UniProtKB">
        <authorList>
            <consortium name="Ensembl"/>
        </authorList>
    </citation>
    <scope>IDENTIFICATION</scope>
</reference>
<reference evidence="4" key="2">
    <citation type="submission" date="2025-08" db="UniProtKB">
        <authorList>
            <consortium name="Ensembl"/>
        </authorList>
    </citation>
    <scope>IDENTIFICATION</scope>
</reference>
<dbReference type="FunFam" id="4.10.410.10:FF:000021">
    <property type="entry name" value="Serine protease inhibitor, putative"/>
    <property type="match status" value="1"/>
</dbReference>
<protein>
    <recommendedName>
        <fullName evidence="3">BPTI/Kunitz inhibitor domain-containing protein</fullName>
    </recommendedName>
</protein>
<dbReference type="Pfam" id="PF00014">
    <property type="entry name" value="Kunitz_BPTI"/>
    <property type="match status" value="1"/>
</dbReference>
<dbReference type="PANTHER" id="PTHR10083:SF380">
    <property type="entry name" value="COLOSTRUM TRYPSIN INHIBITOR"/>
    <property type="match status" value="1"/>
</dbReference>
<evidence type="ECO:0000259" key="3">
    <source>
        <dbReference type="PROSITE" id="PS50279"/>
    </source>
</evidence>
<reference evidence="5" key="1">
    <citation type="journal article" date="2017" name="PLoS ONE">
        <title>The Agassiz's desert tortoise genome provides a resource for the conservation of a threatened species.</title>
        <authorList>
            <person name="Tollis M."/>
            <person name="DeNardo D.F."/>
            <person name="Cornelius J.A."/>
            <person name="Dolby G.A."/>
            <person name="Edwards T."/>
            <person name="Henen B.T."/>
            <person name="Karl A.E."/>
            <person name="Murphy R.W."/>
            <person name="Kusumi K."/>
        </authorList>
    </citation>
    <scope>NUCLEOTIDE SEQUENCE [LARGE SCALE GENOMIC DNA]</scope>
</reference>
<dbReference type="STRING" id="38772.ENSGAGP00000007351"/>
<evidence type="ECO:0000313" key="5">
    <source>
        <dbReference type="Proteomes" id="UP000291020"/>
    </source>
</evidence>
<dbReference type="PROSITE" id="PS50279">
    <property type="entry name" value="BPTI_KUNITZ_2"/>
    <property type="match status" value="1"/>
</dbReference>
<dbReference type="PROSITE" id="PS00280">
    <property type="entry name" value="BPTI_KUNITZ_1"/>
    <property type="match status" value="1"/>
</dbReference>
<dbReference type="InterPro" id="IPR020901">
    <property type="entry name" value="Prtase_inh_Kunz-CS"/>
</dbReference>
<name>A0A452GZ10_9SAUR</name>
<keyword evidence="5" id="KW-1185">Reference proteome</keyword>
<evidence type="ECO:0000256" key="1">
    <source>
        <dbReference type="ARBA" id="ARBA00022690"/>
    </source>
</evidence>
<dbReference type="InterPro" id="IPR002223">
    <property type="entry name" value="Kunitz_BPTI"/>
</dbReference>
<dbReference type="InterPro" id="IPR050098">
    <property type="entry name" value="TFPI/VKTCI-like"/>
</dbReference>
<dbReference type="Gene3D" id="4.10.410.10">
    <property type="entry name" value="Pancreatic trypsin inhibitor Kunitz domain"/>
    <property type="match status" value="1"/>
</dbReference>
<dbReference type="SMART" id="SM00131">
    <property type="entry name" value="KU"/>
    <property type="match status" value="1"/>
</dbReference>
<dbReference type="Ensembl" id="ENSGAGT00000008496.1">
    <property type="protein sequence ID" value="ENSGAGP00000007351.1"/>
    <property type="gene ID" value="ENSGAGG00000005904.1"/>
</dbReference>
<dbReference type="GO" id="GO:0044483">
    <property type="term" value="P:venom-mediated perturbation of hemostasis"/>
    <property type="evidence" value="ECO:0007669"/>
    <property type="project" value="UniProtKB-ARBA"/>
</dbReference>
<keyword evidence="1" id="KW-0646">Protease inhibitor</keyword>
<dbReference type="AlphaFoldDB" id="A0A452GZ10"/>
<dbReference type="Proteomes" id="UP000291020">
    <property type="component" value="Unassembled WGS sequence"/>
</dbReference>
<organism evidence="4 5">
    <name type="scientific">Gopherus agassizii</name>
    <name type="common">Agassiz's desert tortoise</name>
    <dbReference type="NCBI Taxonomy" id="38772"/>
    <lineage>
        <taxon>Eukaryota</taxon>
        <taxon>Metazoa</taxon>
        <taxon>Chordata</taxon>
        <taxon>Craniata</taxon>
        <taxon>Vertebrata</taxon>
        <taxon>Euteleostomi</taxon>
        <taxon>Archelosauria</taxon>
        <taxon>Testudinata</taxon>
        <taxon>Testudines</taxon>
        <taxon>Cryptodira</taxon>
        <taxon>Durocryptodira</taxon>
        <taxon>Testudinoidea</taxon>
        <taxon>Testudinidae</taxon>
        <taxon>Gopherus</taxon>
    </lineage>
</organism>
<keyword evidence="2" id="KW-1015">Disulfide bond</keyword>
<dbReference type="SUPFAM" id="SSF57362">
    <property type="entry name" value="BPTI-like"/>
    <property type="match status" value="1"/>
</dbReference>
<dbReference type="GO" id="GO:0004867">
    <property type="term" value="F:serine-type endopeptidase inhibitor activity"/>
    <property type="evidence" value="ECO:0007669"/>
    <property type="project" value="InterPro"/>
</dbReference>
<dbReference type="PRINTS" id="PR00759">
    <property type="entry name" value="BASICPTASE"/>
</dbReference>
<dbReference type="InterPro" id="IPR036880">
    <property type="entry name" value="Kunitz_BPTI_sf"/>
</dbReference>
<dbReference type="GO" id="GO:0005615">
    <property type="term" value="C:extracellular space"/>
    <property type="evidence" value="ECO:0007669"/>
    <property type="project" value="TreeGrafter"/>
</dbReference>
<evidence type="ECO:0000256" key="2">
    <source>
        <dbReference type="ARBA" id="ARBA00023157"/>
    </source>
</evidence>
<evidence type="ECO:0000313" key="4">
    <source>
        <dbReference type="Ensembl" id="ENSGAGP00000007351.1"/>
    </source>
</evidence>
<feature type="domain" description="BPTI/Kunitz inhibitor" evidence="3">
    <location>
        <begin position="22"/>
        <end position="72"/>
    </location>
</feature>
<accession>A0A452GZ10</accession>
<sequence>MEPGREPASPTNWTFNSPVNICQLPAEMGICDADLPRFFYNISSGACDRFIYGGCQGNPNNFEGEAECLQACGGPGKGHRAPYSHQG</sequence>
<proteinExistence type="predicted"/>